<dbReference type="SUPFAM" id="SSF48239">
    <property type="entry name" value="Terpenoid cyclases/Protein prenyltransferases"/>
    <property type="match status" value="2"/>
</dbReference>
<evidence type="ECO:0000256" key="3">
    <source>
        <dbReference type="ARBA" id="ARBA00022737"/>
    </source>
</evidence>
<feature type="region of interest" description="Disordered" evidence="5">
    <location>
        <begin position="1"/>
        <end position="39"/>
    </location>
</feature>
<dbReference type="PANTHER" id="PTHR11764:SF20">
    <property type="entry name" value="LANOSTEROL SYNTHASE"/>
    <property type="match status" value="1"/>
</dbReference>
<dbReference type="Pfam" id="PF13243">
    <property type="entry name" value="SQHop_cyclase_C"/>
    <property type="match status" value="1"/>
</dbReference>
<dbReference type="EMBL" id="SMKU01000093">
    <property type="protein sequence ID" value="TDD85155.1"/>
    <property type="molecule type" value="Genomic_DNA"/>
</dbReference>
<feature type="domain" description="Squalene cyclase N-terminal" evidence="7">
    <location>
        <begin position="44"/>
        <end position="337"/>
    </location>
</feature>
<dbReference type="InterPro" id="IPR008930">
    <property type="entry name" value="Terpenoid_cyclase/PrenylTrfase"/>
</dbReference>
<dbReference type="CDD" id="cd02892">
    <property type="entry name" value="SQCY_1"/>
    <property type="match status" value="1"/>
</dbReference>
<keyword evidence="4 8" id="KW-0413">Isomerase</keyword>
<keyword evidence="9" id="KW-1185">Reference proteome</keyword>
<comment type="similarity">
    <text evidence="2">Belongs to the terpene cyclase/mutase family.</text>
</comment>
<evidence type="ECO:0000256" key="2">
    <source>
        <dbReference type="ARBA" id="ARBA00009755"/>
    </source>
</evidence>
<dbReference type="NCBIfam" id="TIGR01507">
    <property type="entry name" value="hopene_cyclase"/>
    <property type="match status" value="1"/>
</dbReference>
<dbReference type="InterPro" id="IPR006400">
    <property type="entry name" value="Hopene-cyclase"/>
</dbReference>
<dbReference type="OrthoDB" id="9758578at2"/>
<evidence type="ECO:0000256" key="1">
    <source>
        <dbReference type="ARBA" id="ARBA00004999"/>
    </source>
</evidence>
<keyword evidence="3" id="KW-0677">Repeat</keyword>
<name>A0A4R5BHD9_9ACTN</name>
<comment type="pathway">
    <text evidence="1">Secondary metabolite biosynthesis; hopanoid biosynthesis.</text>
</comment>
<dbReference type="Proteomes" id="UP000294513">
    <property type="component" value="Unassembled WGS sequence"/>
</dbReference>
<dbReference type="PANTHER" id="PTHR11764">
    <property type="entry name" value="TERPENE CYCLASE/MUTASE FAMILY MEMBER"/>
    <property type="match status" value="1"/>
</dbReference>
<dbReference type="GO" id="GO:0016104">
    <property type="term" value="P:triterpenoid biosynthetic process"/>
    <property type="evidence" value="ECO:0007669"/>
    <property type="project" value="InterPro"/>
</dbReference>
<comment type="caution">
    <text evidence="8">The sequence shown here is derived from an EMBL/GenBank/DDBJ whole genome shotgun (WGS) entry which is preliminary data.</text>
</comment>
<protein>
    <submittedName>
        <fullName evidence="8">Squalene--hopene cyclase</fullName>
        <ecNumber evidence="8">5.4.99.17</ecNumber>
    </submittedName>
</protein>
<dbReference type="GO" id="GO:0005811">
    <property type="term" value="C:lipid droplet"/>
    <property type="evidence" value="ECO:0007669"/>
    <property type="project" value="InterPro"/>
</dbReference>
<sequence>MTTTEPAESIETPAAGRDAAAGRGAAAERGAAPSTADAAKAALEAARDHLLGLQSPEGWWKGELQTNVTMDAEDLLLRQFLGVRTDEDTREAARWIRSQQAADGTWANFHGGPPELSTTVEAYVALRLAGDPPDAGHMLRAAAHIRDAGGVPATRVFTRFWLAMFGLWPWDELPVVPPELMFLPPWFPLNVYDFGCWARQTIVPLTVVGALRPVRPLPFGLDELRAPGARVPGARAPGAKPRRGLPGWDEAFGALDKALHVYERHVRDRRPARALRRAALRRAGEWIIARQEPDGSWGGIQPPWVYSLLALNLLGYDLDHPVMRRGLAGLDRFTIRDGTGRRLEACQSPVWDTVLAMNALADAGLPAGHPALERAAEWVIREEVKGPGDWSVRRPGLPPGGWAFEFDNDCYPDTDDTAEAVLALGRVAHPQAGPAIERGLRWMAGMASRDGGFAAFDADNTRALCRKLPFCDFGEVIDPPSADVTAHVVEALCAQGMADSTAVRRAVVWLLKAQEPDGSWFGRWGANHVYGTGSVVPALIAAGVRPGKPAIRRAVSWLERHQRDDGGWGEDLRSYRDPAWIGRGVSTPSQTAWALLALLAAGERGGTSPAVDRGVAWLTAHQRPDGTWDEDHFTGTGFPGDFYINYHLYRLVFPVSALGRYLKESGSP</sequence>
<evidence type="ECO:0000256" key="5">
    <source>
        <dbReference type="SAM" id="MobiDB-lite"/>
    </source>
</evidence>
<dbReference type="InterPro" id="IPR032697">
    <property type="entry name" value="SQ_cyclase_N"/>
</dbReference>
<evidence type="ECO:0000259" key="7">
    <source>
        <dbReference type="Pfam" id="PF13249"/>
    </source>
</evidence>
<dbReference type="Pfam" id="PF13249">
    <property type="entry name" value="SQHop_cyclase_N"/>
    <property type="match status" value="1"/>
</dbReference>
<dbReference type="RefSeq" id="WP_131895063.1">
    <property type="nucleotide sequence ID" value="NZ_SMKU01000093.1"/>
</dbReference>
<feature type="compositionally biased region" description="Low complexity" evidence="5">
    <location>
        <begin position="14"/>
        <end position="39"/>
    </location>
</feature>
<evidence type="ECO:0000256" key="4">
    <source>
        <dbReference type="ARBA" id="ARBA00023235"/>
    </source>
</evidence>
<dbReference type="SFLD" id="SFLDG01016">
    <property type="entry name" value="Prenyltransferase_Like_2"/>
    <property type="match status" value="1"/>
</dbReference>
<proteinExistence type="inferred from homology"/>
<gene>
    <name evidence="8" type="primary">shc</name>
    <name evidence="8" type="ORF">E1298_19025</name>
</gene>
<evidence type="ECO:0000313" key="9">
    <source>
        <dbReference type="Proteomes" id="UP000294513"/>
    </source>
</evidence>
<dbReference type="UniPathway" id="UPA00337"/>
<organism evidence="8 9">
    <name type="scientific">Actinomadura rubrisoli</name>
    <dbReference type="NCBI Taxonomy" id="2530368"/>
    <lineage>
        <taxon>Bacteria</taxon>
        <taxon>Bacillati</taxon>
        <taxon>Actinomycetota</taxon>
        <taxon>Actinomycetes</taxon>
        <taxon>Streptosporangiales</taxon>
        <taxon>Thermomonosporaceae</taxon>
        <taxon>Actinomadura</taxon>
    </lineage>
</organism>
<dbReference type="Gene3D" id="1.50.10.20">
    <property type="match status" value="2"/>
</dbReference>
<accession>A0A4R5BHD9</accession>
<dbReference type="InterPro" id="IPR018333">
    <property type="entry name" value="Squalene_cyclase"/>
</dbReference>
<reference evidence="8 9" key="1">
    <citation type="submission" date="2019-03" db="EMBL/GenBank/DDBJ databases">
        <title>Draft genome sequences of novel Actinobacteria.</title>
        <authorList>
            <person name="Sahin N."/>
            <person name="Ay H."/>
            <person name="Saygin H."/>
        </authorList>
    </citation>
    <scope>NUCLEOTIDE SEQUENCE [LARGE SCALE GENOMIC DNA]</scope>
    <source>
        <strain evidence="8 9">H3C3</strain>
    </source>
</reference>
<dbReference type="NCBIfam" id="TIGR01787">
    <property type="entry name" value="squalene_cyclas"/>
    <property type="match status" value="1"/>
</dbReference>
<dbReference type="InterPro" id="IPR032696">
    <property type="entry name" value="SQ_cyclase_C"/>
</dbReference>
<evidence type="ECO:0000259" key="6">
    <source>
        <dbReference type="Pfam" id="PF13243"/>
    </source>
</evidence>
<dbReference type="AlphaFoldDB" id="A0A4R5BHD9"/>
<evidence type="ECO:0000313" key="8">
    <source>
        <dbReference type="EMBL" id="TDD85155.1"/>
    </source>
</evidence>
<dbReference type="GO" id="GO:0051007">
    <property type="term" value="F:squalene-hopene cyclase activity"/>
    <property type="evidence" value="ECO:0007669"/>
    <property type="project" value="UniProtKB-EC"/>
</dbReference>
<dbReference type="EC" id="5.4.99.17" evidence="8"/>
<feature type="domain" description="Squalene cyclase C-terminal" evidence="6">
    <location>
        <begin position="348"/>
        <end position="662"/>
    </location>
</feature>